<evidence type="ECO:0000256" key="6">
    <source>
        <dbReference type="ARBA" id="ARBA00023056"/>
    </source>
</evidence>
<dbReference type="InterPro" id="IPR050587">
    <property type="entry name" value="GNT1/Glycosyltrans_8"/>
</dbReference>
<dbReference type="FunFam" id="3.90.550.10:FF:000092">
    <property type="entry name" value="Glycogenin 2"/>
    <property type="match status" value="1"/>
</dbReference>
<feature type="region of interest" description="Disordered" evidence="14">
    <location>
        <begin position="457"/>
        <end position="490"/>
    </location>
</feature>
<accession>A0A6B0VH23</accession>
<evidence type="ECO:0000256" key="2">
    <source>
        <dbReference type="ARBA" id="ARBA00004496"/>
    </source>
</evidence>
<dbReference type="PANTHER" id="PTHR11183">
    <property type="entry name" value="GLYCOGENIN SUBFAMILY MEMBER"/>
    <property type="match status" value="1"/>
</dbReference>
<comment type="catalytic activity">
    <reaction evidence="11">
        <text>[1,4-alpha-D-glucosyl](n)-L-tyrosyl-[glycogenin] + UDP-alpha-D-glucose = [1,4-alpha-D-glucosyl](n+1)-L-tyrosyl-[glycogenin] + UDP + H(+)</text>
        <dbReference type="Rhea" id="RHEA:56560"/>
        <dbReference type="Rhea" id="RHEA-COMP:14606"/>
        <dbReference type="Rhea" id="RHEA-COMP:14607"/>
        <dbReference type="ChEBI" id="CHEBI:15378"/>
        <dbReference type="ChEBI" id="CHEBI:58223"/>
        <dbReference type="ChEBI" id="CHEBI:58885"/>
        <dbReference type="ChEBI" id="CHEBI:140574"/>
        <dbReference type="EC" id="2.4.1.186"/>
    </reaction>
</comment>
<keyword evidence="7" id="KW-0325">Glycoprotein</keyword>
<dbReference type="GO" id="GO:0046872">
    <property type="term" value="F:metal ion binding"/>
    <property type="evidence" value="ECO:0007669"/>
    <property type="project" value="UniProtKB-KW"/>
</dbReference>
<comment type="similarity">
    <text evidence="9">Belongs to the glycosyltransferase 8 family. Glycogenin subfamily.</text>
</comment>
<evidence type="ECO:0000256" key="7">
    <source>
        <dbReference type="ARBA" id="ARBA00023180"/>
    </source>
</evidence>
<sequence>MSAAQREPLSIEFSESTELEKYLLPYKGVNQTDLPPSLVIEDDLHPLTSSSSGKPAAVFQDDLDLLGSQASRGETLPPHELTKVLSERLADNNEQSFGSTKPSQSTSVDANIKGATAANFDCAAQESTVEEYAFPTFPEVPDMQETLLELASAEQASEQHQQNGNGSVKSDVLNVFRKENGLCSRHGAYESDDFDEHYVKMLDARFKLPTDLQQPLLCSSCSQSMMHYVSAIQTLLQQLTVDIIMKGKDPPACSWCAREKMDLLKSRWTSSSFLTDPSLDRNDNQSSRGNVTVSGGHQTMQSQSPDSQLHSTPGPKTSKVSLPSGALKFVQREGESSTRRHSPRVEDLESEVYQERSRHAALVQVQQSQENPKQSADDDGQHGLPKLQGVENSSSISPAEKTLQCTLDRSQGGTRSALDADAIAAHLLENNEDTGSHFTENVDLHDESLKRPSELQLHNLGPGAASSEYSSKQDQSLQKKDTRRKSSTSDWMTELVQPLVPEPLEPSVLNQAYVTMANNDLSSMLCMVLGNSLRLSGTSRFLVVLVSDGVSPALRHLLSCVFNIVQSVRSLGTHGTTKLTLLEQPDIGVSFTKLHAWRLTQFSKCVFLDAGALVVQNCDELFDRDELSAVPDIGWPDCFNSGVFVYVPSMETFWDLISFAERQGSFDGGDQGLLNTYFRNWSSDINRKLPFIYNLMANVSYTYKPAFKQFGRNVKVVQFFGGYKPWNVKFHPPTGLLSPAADVHSTYVQFVQFWVQIFVKRVLPLFSLSIQEKVHEHRYVCALDILQHFPSSLIAEPVVCLPAPSFRLHAKPSIYLPPGPRLPPETTAKVTTAKVTTPPASLVPTRASLESNGGLESQGWQDAAVKQQVGVDENCNLPMESDDGPLSFVDDFSGMLAWEQGRADYLGEHRSDNIMARLDELIGSTAVAKAKGTPGSEV</sequence>
<evidence type="ECO:0000256" key="11">
    <source>
        <dbReference type="ARBA" id="ARBA00050886"/>
    </source>
</evidence>
<name>A0A6B0VH23_IXORI</name>
<evidence type="ECO:0000256" key="8">
    <source>
        <dbReference type="ARBA" id="ARBA00023211"/>
    </source>
</evidence>
<keyword evidence="8" id="KW-0464">Manganese</keyword>
<comment type="subcellular location">
    <subcellularLocation>
        <location evidence="2">Cytoplasm</location>
    </subcellularLocation>
</comment>
<feature type="region of interest" description="Disordered" evidence="14">
    <location>
        <begin position="274"/>
        <end position="398"/>
    </location>
</feature>
<dbReference type="Gene3D" id="3.90.550.10">
    <property type="entry name" value="Spore Coat Polysaccharide Biosynthesis Protein SpsA, Chain A"/>
    <property type="match status" value="1"/>
</dbReference>
<keyword evidence="3" id="KW-0963">Cytoplasm</keyword>
<keyword evidence="5" id="KW-0479">Metal-binding</keyword>
<evidence type="ECO:0000256" key="3">
    <source>
        <dbReference type="ARBA" id="ARBA00022490"/>
    </source>
</evidence>
<dbReference type="Pfam" id="PF01501">
    <property type="entry name" value="Glyco_transf_8"/>
    <property type="match status" value="1"/>
</dbReference>
<reference evidence="15" key="1">
    <citation type="submission" date="2019-12" db="EMBL/GenBank/DDBJ databases">
        <title>An insight into the sialome of adult female Ixodes ricinus ticks feeding for 6 days.</title>
        <authorList>
            <person name="Perner J."/>
            <person name="Ribeiro J.M.C."/>
        </authorList>
    </citation>
    <scope>NUCLEOTIDE SEQUENCE</scope>
    <source>
        <strain evidence="15">Semi-engorged</strain>
        <tissue evidence="15">Salivary glands</tissue>
    </source>
</reference>
<evidence type="ECO:0000256" key="5">
    <source>
        <dbReference type="ARBA" id="ARBA00022723"/>
    </source>
</evidence>
<comment type="cofactor">
    <cofactor evidence="1">
        <name>Mn(2+)</name>
        <dbReference type="ChEBI" id="CHEBI:29035"/>
    </cofactor>
</comment>
<feature type="compositionally biased region" description="Basic and acidic residues" evidence="14">
    <location>
        <begin position="330"/>
        <end position="358"/>
    </location>
</feature>
<keyword evidence="4 15" id="KW-0808">Transferase</keyword>
<dbReference type="SUPFAM" id="SSF53448">
    <property type="entry name" value="Nucleotide-diphospho-sugar transferases"/>
    <property type="match status" value="1"/>
</dbReference>
<protein>
    <recommendedName>
        <fullName evidence="10">glycogenin glucosyltransferase</fullName>
        <ecNumber evidence="10">2.4.1.186</ecNumber>
    </recommendedName>
</protein>
<evidence type="ECO:0000313" key="15">
    <source>
        <dbReference type="EMBL" id="MXV00802.1"/>
    </source>
</evidence>
<evidence type="ECO:0000256" key="1">
    <source>
        <dbReference type="ARBA" id="ARBA00001936"/>
    </source>
</evidence>
<proteinExistence type="inferred from homology"/>
<comment type="catalytic activity">
    <reaction evidence="12">
        <text>L-tyrosyl-[glycogenin] + UDP-alpha-D-glucose = alpha-D-glucosyl-L-tyrosyl-[glycogenin] + UDP + H(+)</text>
        <dbReference type="Rhea" id="RHEA:23360"/>
        <dbReference type="Rhea" id="RHEA-COMP:14604"/>
        <dbReference type="Rhea" id="RHEA-COMP:14605"/>
        <dbReference type="ChEBI" id="CHEBI:15378"/>
        <dbReference type="ChEBI" id="CHEBI:46858"/>
        <dbReference type="ChEBI" id="CHEBI:58223"/>
        <dbReference type="ChEBI" id="CHEBI:58885"/>
        <dbReference type="ChEBI" id="CHEBI:140573"/>
        <dbReference type="EC" id="2.4.1.186"/>
    </reaction>
</comment>
<dbReference type="CDD" id="cd02537">
    <property type="entry name" value="GT8_Glycogenin"/>
    <property type="match status" value="1"/>
</dbReference>
<feature type="compositionally biased region" description="Polar residues" evidence="14">
    <location>
        <begin position="467"/>
        <end position="476"/>
    </location>
</feature>
<evidence type="ECO:0000256" key="12">
    <source>
        <dbReference type="ARBA" id="ARBA00052293"/>
    </source>
</evidence>
<dbReference type="EMBL" id="GIFC01018718">
    <property type="protein sequence ID" value="MXV00802.1"/>
    <property type="molecule type" value="Transcribed_RNA"/>
</dbReference>
<dbReference type="AlphaFoldDB" id="A0A6B0VH23"/>
<organism evidence="15">
    <name type="scientific">Ixodes ricinus</name>
    <name type="common">Common tick</name>
    <name type="synonym">Acarus ricinus</name>
    <dbReference type="NCBI Taxonomy" id="34613"/>
    <lineage>
        <taxon>Eukaryota</taxon>
        <taxon>Metazoa</taxon>
        <taxon>Ecdysozoa</taxon>
        <taxon>Arthropoda</taxon>
        <taxon>Chelicerata</taxon>
        <taxon>Arachnida</taxon>
        <taxon>Acari</taxon>
        <taxon>Parasitiformes</taxon>
        <taxon>Ixodida</taxon>
        <taxon>Ixodoidea</taxon>
        <taxon>Ixodidae</taxon>
        <taxon>Ixodinae</taxon>
        <taxon>Ixodes</taxon>
    </lineage>
</organism>
<feature type="compositionally biased region" description="Polar residues" evidence="14">
    <location>
        <begin position="364"/>
        <end position="374"/>
    </location>
</feature>
<comment type="function">
    <text evidence="13">Self-glucosylating initiator of glycogen synthesis. It catalyzes the formation of a short alpha (1,4)-glucosyl chain covalently attached via a glucose 1-O-tyrosyl linkage to internal tyrosine residues and these chains act as primers for the elongation reaction catalyzed by glycogen synthase.</text>
</comment>
<dbReference type="InterPro" id="IPR002495">
    <property type="entry name" value="Glyco_trans_8"/>
</dbReference>
<evidence type="ECO:0000256" key="4">
    <source>
        <dbReference type="ARBA" id="ARBA00022679"/>
    </source>
</evidence>
<evidence type="ECO:0000256" key="14">
    <source>
        <dbReference type="SAM" id="MobiDB-lite"/>
    </source>
</evidence>
<dbReference type="GO" id="GO:0005737">
    <property type="term" value="C:cytoplasm"/>
    <property type="evidence" value="ECO:0007669"/>
    <property type="project" value="UniProtKB-SubCell"/>
</dbReference>
<evidence type="ECO:0000256" key="10">
    <source>
        <dbReference type="ARBA" id="ARBA00038934"/>
    </source>
</evidence>
<dbReference type="GO" id="GO:0005978">
    <property type="term" value="P:glycogen biosynthetic process"/>
    <property type="evidence" value="ECO:0007669"/>
    <property type="project" value="UniProtKB-KW"/>
</dbReference>
<dbReference type="GO" id="GO:0008466">
    <property type="term" value="F:glycogenin glucosyltransferase activity"/>
    <property type="evidence" value="ECO:0007669"/>
    <property type="project" value="UniProtKB-EC"/>
</dbReference>
<keyword evidence="6" id="KW-0320">Glycogen biosynthesis</keyword>
<dbReference type="InterPro" id="IPR029044">
    <property type="entry name" value="Nucleotide-diphossugar_trans"/>
</dbReference>
<evidence type="ECO:0000256" key="13">
    <source>
        <dbReference type="ARBA" id="ARBA00057883"/>
    </source>
</evidence>
<feature type="compositionally biased region" description="Polar residues" evidence="14">
    <location>
        <begin position="284"/>
        <end position="321"/>
    </location>
</feature>
<dbReference type="EC" id="2.4.1.186" evidence="10"/>
<evidence type="ECO:0000256" key="9">
    <source>
        <dbReference type="ARBA" id="ARBA00038162"/>
    </source>
</evidence>